<comment type="pathway">
    <text evidence="2">Cofactor biosynthesis; tetrahydrofolate biosynthesis; 2-amino-4-hydroxy-6-hydroxymethyl-7,8-dihydropteridine diphosphate from 7,8-dihydroneopterin triphosphate: step 3/4.</text>
</comment>
<keyword evidence="5" id="KW-0289">Folate biosynthesis</keyword>
<evidence type="ECO:0000256" key="3">
    <source>
        <dbReference type="ARBA" id="ARBA00005708"/>
    </source>
</evidence>
<dbReference type="EC" id="4.1.2.25" evidence="4"/>
<dbReference type="SUPFAM" id="SSF55620">
    <property type="entry name" value="Tetrahydrobiopterin biosynthesis enzymes-like"/>
    <property type="match status" value="1"/>
</dbReference>
<keyword evidence="6" id="KW-0456">Lyase</keyword>
<keyword evidence="10" id="KW-1185">Reference proteome</keyword>
<evidence type="ECO:0000256" key="5">
    <source>
        <dbReference type="ARBA" id="ARBA00022909"/>
    </source>
</evidence>
<dbReference type="PANTHER" id="PTHR42844">
    <property type="entry name" value="DIHYDRONEOPTERIN ALDOLASE 1-RELATED"/>
    <property type="match status" value="1"/>
</dbReference>
<accession>A0ABN6PN22</accession>
<evidence type="ECO:0000256" key="7">
    <source>
        <dbReference type="ARBA" id="ARBA00032903"/>
    </source>
</evidence>
<dbReference type="Pfam" id="PF02152">
    <property type="entry name" value="FolB"/>
    <property type="match status" value="1"/>
</dbReference>
<evidence type="ECO:0000256" key="6">
    <source>
        <dbReference type="ARBA" id="ARBA00023239"/>
    </source>
</evidence>
<dbReference type="SMART" id="SM00905">
    <property type="entry name" value="FolB"/>
    <property type="match status" value="1"/>
</dbReference>
<evidence type="ECO:0000256" key="1">
    <source>
        <dbReference type="ARBA" id="ARBA00001353"/>
    </source>
</evidence>
<evidence type="ECO:0000313" key="10">
    <source>
        <dbReference type="Proteomes" id="UP001057498"/>
    </source>
</evidence>
<feature type="domain" description="Dihydroneopterin aldolase/epimerase" evidence="8">
    <location>
        <begin position="23"/>
        <end position="133"/>
    </location>
</feature>
<dbReference type="InterPro" id="IPR006157">
    <property type="entry name" value="FolB_dom"/>
</dbReference>
<proteinExistence type="inferred from homology"/>
<dbReference type="PANTHER" id="PTHR42844:SF1">
    <property type="entry name" value="DIHYDRONEOPTERIN ALDOLASE 1-RELATED"/>
    <property type="match status" value="1"/>
</dbReference>
<reference evidence="9" key="1">
    <citation type="submission" date="2022-04" db="EMBL/GenBank/DDBJ databases">
        <title>Whole genome sequence of Sphaerotilus sp. FB-5.</title>
        <authorList>
            <person name="Takeda M."/>
            <person name="Narihara S."/>
            <person name="Akimoto M."/>
            <person name="Akimoto R."/>
            <person name="Nishiyashiki S."/>
            <person name="Murakami T."/>
        </authorList>
    </citation>
    <scope>NUCLEOTIDE SEQUENCE</scope>
    <source>
        <strain evidence="9">FB-5</strain>
    </source>
</reference>
<dbReference type="NCBIfam" id="TIGR00526">
    <property type="entry name" value="folB_dom"/>
    <property type="match status" value="1"/>
</dbReference>
<evidence type="ECO:0000313" key="9">
    <source>
        <dbReference type="EMBL" id="BDI06601.1"/>
    </source>
</evidence>
<name>A0ABN6PN22_9BURK</name>
<evidence type="ECO:0000256" key="2">
    <source>
        <dbReference type="ARBA" id="ARBA00005013"/>
    </source>
</evidence>
<comment type="similarity">
    <text evidence="3">Belongs to the DHNA family.</text>
</comment>
<gene>
    <name evidence="9" type="ORF">CATMQ487_35710</name>
</gene>
<evidence type="ECO:0000259" key="8">
    <source>
        <dbReference type="SMART" id="SM00905"/>
    </source>
</evidence>
<organism evidence="9 10">
    <name type="scientific">Sphaerotilus microaerophilus</name>
    <dbReference type="NCBI Taxonomy" id="2914710"/>
    <lineage>
        <taxon>Bacteria</taxon>
        <taxon>Pseudomonadati</taxon>
        <taxon>Pseudomonadota</taxon>
        <taxon>Betaproteobacteria</taxon>
        <taxon>Burkholderiales</taxon>
        <taxon>Sphaerotilaceae</taxon>
        <taxon>Sphaerotilus</taxon>
    </lineage>
</organism>
<dbReference type="InterPro" id="IPR043133">
    <property type="entry name" value="GTP-CH-I_C/QueF"/>
</dbReference>
<dbReference type="EMBL" id="AP025730">
    <property type="protein sequence ID" value="BDI06601.1"/>
    <property type="molecule type" value="Genomic_DNA"/>
</dbReference>
<evidence type="ECO:0000256" key="4">
    <source>
        <dbReference type="ARBA" id="ARBA00013043"/>
    </source>
</evidence>
<comment type="catalytic activity">
    <reaction evidence="1">
        <text>7,8-dihydroneopterin = 6-hydroxymethyl-7,8-dihydropterin + glycolaldehyde</text>
        <dbReference type="Rhea" id="RHEA:10540"/>
        <dbReference type="ChEBI" id="CHEBI:17001"/>
        <dbReference type="ChEBI" id="CHEBI:17071"/>
        <dbReference type="ChEBI" id="CHEBI:44841"/>
        <dbReference type="EC" id="4.1.2.25"/>
    </reaction>
</comment>
<sequence length="171" mass="19056">MPWTDATADATAPVRDTAPLDLIFIEGYHGETVIGIHPSELHLPQTLVIDLTAGLPRALACDSDQIGDTIDYSVVRERLDALMLDHGVQLLEALAERIARLLLIDFRAAWVRVRIVKPRKFDNVQAVGVMIERRRSDLRDARQHSARSAQVFNLLASGLVPQREPQPDDAH</sequence>
<protein>
    <recommendedName>
        <fullName evidence="4">dihydroneopterin aldolase</fullName>
        <ecNumber evidence="4">4.1.2.25</ecNumber>
    </recommendedName>
    <alternativeName>
        <fullName evidence="7">7,8-dihydroneopterin aldolase</fullName>
    </alternativeName>
</protein>
<dbReference type="InterPro" id="IPR006156">
    <property type="entry name" value="Dihydroneopterin_aldolase"/>
</dbReference>
<dbReference type="Proteomes" id="UP001057498">
    <property type="component" value="Chromosome"/>
</dbReference>
<dbReference type="Gene3D" id="3.30.1130.10">
    <property type="match status" value="1"/>
</dbReference>